<gene>
    <name evidence="1" type="ORF">EVAR_24766_1</name>
</gene>
<evidence type="ECO:0000313" key="1">
    <source>
        <dbReference type="EMBL" id="GBP36763.1"/>
    </source>
</evidence>
<dbReference type="AlphaFoldDB" id="A0A4C1VDQ8"/>
<dbReference type="EMBL" id="BGZK01000322">
    <property type="protein sequence ID" value="GBP36763.1"/>
    <property type="molecule type" value="Genomic_DNA"/>
</dbReference>
<sequence length="102" mass="11491">MHFIAGGPHAARGARRGLFNSGCRFTRAGPGANFFYVAPLIENETYKTRPDTADVSALKRWITSSESCCPAPREGALVTEYHYVTRAIVRDFIHDLMNYRMH</sequence>
<proteinExistence type="predicted"/>
<comment type="caution">
    <text evidence="1">The sequence shown here is derived from an EMBL/GenBank/DDBJ whole genome shotgun (WGS) entry which is preliminary data.</text>
</comment>
<dbReference type="Proteomes" id="UP000299102">
    <property type="component" value="Unassembled WGS sequence"/>
</dbReference>
<organism evidence="1 2">
    <name type="scientific">Eumeta variegata</name>
    <name type="common">Bagworm moth</name>
    <name type="synonym">Eumeta japonica</name>
    <dbReference type="NCBI Taxonomy" id="151549"/>
    <lineage>
        <taxon>Eukaryota</taxon>
        <taxon>Metazoa</taxon>
        <taxon>Ecdysozoa</taxon>
        <taxon>Arthropoda</taxon>
        <taxon>Hexapoda</taxon>
        <taxon>Insecta</taxon>
        <taxon>Pterygota</taxon>
        <taxon>Neoptera</taxon>
        <taxon>Endopterygota</taxon>
        <taxon>Lepidoptera</taxon>
        <taxon>Glossata</taxon>
        <taxon>Ditrysia</taxon>
        <taxon>Tineoidea</taxon>
        <taxon>Psychidae</taxon>
        <taxon>Oiketicinae</taxon>
        <taxon>Eumeta</taxon>
    </lineage>
</organism>
<evidence type="ECO:0000313" key="2">
    <source>
        <dbReference type="Proteomes" id="UP000299102"/>
    </source>
</evidence>
<name>A0A4C1VDQ8_EUMVA</name>
<protein>
    <submittedName>
        <fullName evidence="1">Uncharacterized protein</fullName>
    </submittedName>
</protein>
<reference evidence="1 2" key="1">
    <citation type="journal article" date="2019" name="Commun. Biol.">
        <title>The bagworm genome reveals a unique fibroin gene that provides high tensile strength.</title>
        <authorList>
            <person name="Kono N."/>
            <person name="Nakamura H."/>
            <person name="Ohtoshi R."/>
            <person name="Tomita M."/>
            <person name="Numata K."/>
            <person name="Arakawa K."/>
        </authorList>
    </citation>
    <scope>NUCLEOTIDE SEQUENCE [LARGE SCALE GENOMIC DNA]</scope>
</reference>
<keyword evidence="2" id="KW-1185">Reference proteome</keyword>
<accession>A0A4C1VDQ8</accession>